<feature type="transmembrane region" description="Helical" evidence="1">
    <location>
        <begin position="124"/>
        <end position="148"/>
    </location>
</feature>
<organism evidence="2 3">
    <name type="scientific">Ornithinibacillus caprae</name>
    <dbReference type="NCBI Taxonomy" id="2678566"/>
    <lineage>
        <taxon>Bacteria</taxon>
        <taxon>Bacillati</taxon>
        <taxon>Bacillota</taxon>
        <taxon>Bacilli</taxon>
        <taxon>Bacillales</taxon>
        <taxon>Bacillaceae</taxon>
        <taxon>Ornithinibacillus</taxon>
    </lineage>
</organism>
<name>A0A6N8FGW5_9BACI</name>
<keyword evidence="1" id="KW-0812">Transmembrane</keyword>
<dbReference type="EMBL" id="WOCA01000006">
    <property type="protein sequence ID" value="MUK88703.1"/>
    <property type="molecule type" value="Genomic_DNA"/>
</dbReference>
<feature type="transmembrane region" description="Helical" evidence="1">
    <location>
        <begin position="9"/>
        <end position="29"/>
    </location>
</feature>
<dbReference type="AlphaFoldDB" id="A0A6N8FGW5"/>
<evidence type="ECO:0000313" key="2">
    <source>
        <dbReference type="EMBL" id="MUK88703.1"/>
    </source>
</evidence>
<keyword evidence="1" id="KW-0472">Membrane</keyword>
<dbReference type="Pfam" id="PF11391">
    <property type="entry name" value="DUF2798"/>
    <property type="match status" value="2"/>
</dbReference>
<proteinExistence type="predicted"/>
<evidence type="ECO:0000256" key="1">
    <source>
        <dbReference type="SAM" id="Phobius"/>
    </source>
</evidence>
<dbReference type="RefSeq" id="WP_155668674.1">
    <property type="nucleotide sequence ID" value="NZ_WOCA01000006.1"/>
</dbReference>
<feature type="transmembrane region" description="Helical" evidence="1">
    <location>
        <begin position="41"/>
        <end position="60"/>
    </location>
</feature>
<feature type="transmembrane region" description="Helical" evidence="1">
    <location>
        <begin position="81"/>
        <end position="104"/>
    </location>
</feature>
<protein>
    <submittedName>
        <fullName evidence="2">DUF2798 domain-containing protein</fullName>
    </submittedName>
</protein>
<gene>
    <name evidence="2" type="ORF">GMD78_09895</name>
</gene>
<dbReference type="Proteomes" id="UP000469125">
    <property type="component" value="Unassembled WGS sequence"/>
</dbReference>
<reference evidence="2 3" key="1">
    <citation type="submission" date="2019-11" db="EMBL/GenBank/DDBJ databases">
        <authorList>
            <person name="Li X."/>
        </authorList>
    </citation>
    <scope>NUCLEOTIDE SEQUENCE [LARGE SCALE GENOMIC DNA]</scope>
    <source>
        <strain evidence="2 3">L9</strain>
    </source>
</reference>
<comment type="caution">
    <text evidence="2">The sequence shown here is derived from an EMBL/GenBank/DDBJ whole genome shotgun (WGS) entry which is preliminary data.</text>
</comment>
<sequence length="163" mass="18472">MPTTRKEGLYFGSMMCFGMVVVMTFYNMFMNDLFGIISFKGIVIQFVLAYVIALVLDLFFVGPLARKVVSLLPFNKKNIPLFVFSMSTCMVFGMASCMSFYGLVTSYIHAGVQNGTLYKDYLHIFTMNFIFALPLQIVVMGPVIRLLFIKFVQKKNTHSITAT</sequence>
<dbReference type="InterPro" id="IPR021529">
    <property type="entry name" value="DUF2798"/>
</dbReference>
<accession>A0A6N8FGW5</accession>
<keyword evidence="3" id="KW-1185">Reference proteome</keyword>
<keyword evidence="1" id="KW-1133">Transmembrane helix</keyword>
<evidence type="ECO:0000313" key="3">
    <source>
        <dbReference type="Proteomes" id="UP000469125"/>
    </source>
</evidence>